<keyword evidence="8" id="KW-0496">Mitochondrion</keyword>
<evidence type="ECO:0000256" key="8">
    <source>
        <dbReference type="ARBA" id="ARBA00023128"/>
    </source>
</evidence>
<dbReference type="GO" id="GO:0016031">
    <property type="term" value="P:tRNA import into mitochondrion"/>
    <property type="evidence" value="ECO:0007669"/>
    <property type="project" value="TreeGrafter"/>
</dbReference>
<keyword evidence="12" id="KW-1185">Reference proteome</keyword>
<comment type="caution">
    <text evidence="11">The sequence shown here is derived from an EMBL/GenBank/DDBJ whole genome shotgun (WGS) entry which is preliminary data.</text>
</comment>
<evidence type="ECO:0000256" key="9">
    <source>
        <dbReference type="ARBA" id="ARBA00023136"/>
    </source>
</evidence>
<comment type="similarity">
    <text evidence="2">Belongs to the Tom20 family.</text>
</comment>
<dbReference type="AlphaFoldDB" id="A0A8H7ZQM9"/>
<dbReference type="EMBL" id="JAEFCI010009725">
    <property type="protein sequence ID" value="KAG5457651.1"/>
    <property type="molecule type" value="Genomic_DNA"/>
</dbReference>
<keyword evidence="3" id="KW-0813">Transport</keyword>
<accession>A0A8H7ZQM9</accession>
<dbReference type="InterPro" id="IPR023392">
    <property type="entry name" value="Tom20_dom_sf"/>
</dbReference>
<organism evidence="11 12">
    <name type="scientific">Olpidium bornovanus</name>
    <dbReference type="NCBI Taxonomy" id="278681"/>
    <lineage>
        <taxon>Eukaryota</taxon>
        <taxon>Fungi</taxon>
        <taxon>Fungi incertae sedis</taxon>
        <taxon>Olpidiomycota</taxon>
        <taxon>Olpidiomycotina</taxon>
        <taxon>Olpidiomycetes</taxon>
        <taxon>Olpidiales</taxon>
        <taxon>Olpidiaceae</taxon>
        <taxon>Olpidium</taxon>
    </lineage>
</organism>
<feature type="region of interest" description="Disordered" evidence="10">
    <location>
        <begin position="1"/>
        <end position="92"/>
    </location>
</feature>
<evidence type="ECO:0000256" key="3">
    <source>
        <dbReference type="ARBA" id="ARBA00022448"/>
    </source>
</evidence>
<dbReference type="GO" id="GO:0005742">
    <property type="term" value="C:mitochondrial outer membrane translocase complex"/>
    <property type="evidence" value="ECO:0007669"/>
    <property type="project" value="InterPro"/>
</dbReference>
<dbReference type="InterPro" id="IPR002056">
    <property type="entry name" value="MAS20"/>
</dbReference>
<keyword evidence="4" id="KW-0812">Transmembrane</keyword>
<protein>
    <submittedName>
        <fullName evidence="11">Uncharacterized protein</fullName>
    </submittedName>
</protein>
<dbReference type="Pfam" id="PF02064">
    <property type="entry name" value="MAS20"/>
    <property type="match status" value="1"/>
</dbReference>
<dbReference type="SUPFAM" id="SSF47157">
    <property type="entry name" value="Mitochondrial import receptor subunit Tom20"/>
    <property type="match status" value="1"/>
</dbReference>
<evidence type="ECO:0000313" key="12">
    <source>
        <dbReference type="Proteomes" id="UP000673691"/>
    </source>
</evidence>
<dbReference type="Proteomes" id="UP000673691">
    <property type="component" value="Unassembled WGS sequence"/>
</dbReference>
<evidence type="ECO:0000256" key="2">
    <source>
        <dbReference type="ARBA" id="ARBA00005792"/>
    </source>
</evidence>
<dbReference type="GO" id="GO:0006886">
    <property type="term" value="P:intracellular protein transport"/>
    <property type="evidence" value="ECO:0007669"/>
    <property type="project" value="InterPro"/>
</dbReference>
<dbReference type="GO" id="GO:0030150">
    <property type="term" value="P:protein import into mitochondrial matrix"/>
    <property type="evidence" value="ECO:0007669"/>
    <property type="project" value="TreeGrafter"/>
</dbReference>
<reference evidence="11 12" key="1">
    <citation type="journal article" name="Sci. Rep.">
        <title>Genome-scale phylogenetic analyses confirm Olpidium as the closest living zoosporic fungus to the non-flagellated, terrestrial fungi.</title>
        <authorList>
            <person name="Chang Y."/>
            <person name="Rochon D."/>
            <person name="Sekimoto S."/>
            <person name="Wang Y."/>
            <person name="Chovatia M."/>
            <person name="Sandor L."/>
            <person name="Salamov A."/>
            <person name="Grigoriev I.V."/>
            <person name="Stajich J.E."/>
            <person name="Spatafora J.W."/>
        </authorList>
    </citation>
    <scope>NUCLEOTIDE SEQUENCE [LARGE SCALE GENOMIC DNA]</scope>
    <source>
        <strain evidence="11">S191</strain>
    </source>
</reference>
<dbReference type="OrthoDB" id="2154253at2759"/>
<name>A0A8H7ZQM9_9FUNG</name>
<keyword evidence="5" id="KW-1000">Mitochondrion outer membrane</keyword>
<evidence type="ECO:0000256" key="6">
    <source>
        <dbReference type="ARBA" id="ARBA00022927"/>
    </source>
</evidence>
<dbReference type="PANTHER" id="PTHR12430">
    <property type="entry name" value="MITOCHONDRIAL IMPORT RECEPTOR SUBUNIT TOM20"/>
    <property type="match status" value="1"/>
</dbReference>
<feature type="non-terminal residue" evidence="11">
    <location>
        <position position="1"/>
    </location>
</feature>
<dbReference type="Gene3D" id="1.20.960.10">
    <property type="entry name" value="Mitochondrial outer membrane translocase complex, subunit Tom20 domain"/>
    <property type="match status" value="1"/>
</dbReference>
<dbReference type="GO" id="GO:0030943">
    <property type="term" value="F:mitochondrion targeting sequence binding"/>
    <property type="evidence" value="ECO:0007669"/>
    <property type="project" value="TreeGrafter"/>
</dbReference>
<feature type="compositionally biased region" description="Basic and acidic residues" evidence="10">
    <location>
        <begin position="65"/>
        <end position="74"/>
    </location>
</feature>
<dbReference type="PRINTS" id="PR00351">
    <property type="entry name" value="OM20RECEPTOR"/>
</dbReference>
<keyword evidence="7" id="KW-1133">Transmembrane helix</keyword>
<sequence length="258" mass="28640">ARGKQKQKRERPFPSLPPSLSERQTLLPTLPRWCGRPLSDEDPHSRPAAYRRNPDRARGRVRRALRQETEKGPDLQEAAPAAMAKKASEAHEKEAAAAAVSSLLKAAEADQLPHSIEDREAYFMQQVGEGEALAAQSVSSPAALQQAALCFYRALKVYPSPVELVMIYQKTLRKELFDLVMAIFSAEMKKKQDEYYESFPPRDMNVFAKEFEAGVSADGTKILRKGLTAARELKPGEVIYTEKPVVSCLQPALEVCAG</sequence>
<proteinExistence type="inferred from homology"/>
<gene>
    <name evidence="11" type="ORF">BJ554DRAFT_2277</name>
</gene>
<evidence type="ECO:0000256" key="4">
    <source>
        <dbReference type="ARBA" id="ARBA00022692"/>
    </source>
</evidence>
<evidence type="ECO:0000256" key="7">
    <source>
        <dbReference type="ARBA" id="ARBA00022989"/>
    </source>
</evidence>
<evidence type="ECO:0000256" key="1">
    <source>
        <dbReference type="ARBA" id="ARBA00004572"/>
    </source>
</evidence>
<evidence type="ECO:0000313" key="11">
    <source>
        <dbReference type="EMBL" id="KAG5457651.1"/>
    </source>
</evidence>
<dbReference type="PANTHER" id="PTHR12430:SF0">
    <property type="entry name" value="TRANSLOCASE OF OUTER MITOCHONDRIAL MEMBRANE 20"/>
    <property type="match status" value="1"/>
</dbReference>
<keyword evidence="9" id="KW-0472">Membrane</keyword>
<keyword evidence="6" id="KW-0653">Protein transport</keyword>
<dbReference type="GO" id="GO:0006605">
    <property type="term" value="P:protein targeting"/>
    <property type="evidence" value="ECO:0007669"/>
    <property type="project" value="InterPro"/>
</dbReference>
<evidence type="ECO:0000256" key="10">
    <source>
        <dbReference type="SAM" id="MobiDB-lite"/>
    </source>
</evidence>
<comment type="subcellular location">
    <subcellularLocation>
        <location evidence="1">Mitochondrion outer membrane</location>
        <topology evidence="1">Single-pass membrane protein</topology>
    </subcellularLocation>
</comment>
<dbReference type="GO" id="GO:0008320">
    <property type="term" value="F:protein transmembrane transporter activity"/>
    <property type="evidence" value="ECO:0007669"/>
    <property type="project" value="TreeGrafter"/>
</dbReference>
<evidence type="ECO:0000256" key="5">
    <source>
        <dbReference type="ARBA" id="ARBA00022787"/>
    </source>
</evidence>